<dbReference type="PANTHER" id="PTHR46301:SF77">
    <property type="entry name" value="F-BOX ONLY PROTEIN 6"/>
    <property type="match status" value="1"/>
</dbReference>
<comment type="caution">
    <text evidence="3">The sequence shown here is derived from an EMBL/GenBank/DDBJ whole genome shotgun (WGS) entry which is preliminary data.</text>
</comment>
<dbReference type="SUPFAM" id="SSF81383">
    <property type="entry name" value="F-box domain"/>
    <property type="match status" value="3"/>
</dbReference>
<feature type="region of interest" description="Disordered" evidence="1">
    <location>
        <begin position="405"/>
        <end position="437"/>
    </location>
</feature>
<dbReference type="Pfam" id="PF00646">
    <property type="entry name" value="F-box"/>
    <property type="match status" value="3"/>
</dbReference>
<sequence>MQSGGHYVPVEIVENILLHVPAICVLTTCRSVSKAWRDIICNSPELYHYSLTGLRLLRRGNKQPTTPRITPIAFEILARFWAKLARQGIFVEPPPPPSSSKNRALRSTWRDLNRNWFTELAGQARLQLRARAYELAEQFANITLEAPFLAPSGNPDAVFEREHLLSLDITARSNWLSVISIITPATAPYKGMWTSKFKDVMIAMTNALHNNTPVMLDSSRPLALLLSLKYVDGSNVVGQDTLALEECEPFGASIPPSAHLPIELFEQILLHLPPVTLVTTCRLVSPVWKSLIEDTSRPLKHYSTTGRPLSGGASSAGTTGTVTPMASYVLGKFWKKLLEEIPRVNEAPETAPELHTDATVSDLCSCGTPLAELRRYFPQDDAILHKIVPQFEYIIPKVIHINTASTESPNPSIPSMKDRADDASATTREPHDLESYNRDLSTNTTVLNHRLKTIHIPSLPLMITPMAIDVLDIFWKHLVHITSDGKLDSLIDEPTEPQGTANPPSGPEREMLKAFKRCSILQDTIANFTPILDRTPLTTNPQLSVAFLAKTKYPYGRRICEDKLHMLRQHTQSTGPLTARFLVDVVAIALHRHISRTAVYASEFSSYDGWPTRPQINLGVRYGFADRGWGRSYLGYRYIAVPSQSPEPPTVAVPHLPLEIVEQIILNLPPATVITTCRAVSRVWKSLIETSPSLKCYSTTGLTPSQDREVYSTSILTPLATTVLSKFWQQLGSRIRTIPGSFGVTPAFITYHCLCTKGWAGAAPVRKVKQLLRKHNPFHKTVEQFESILQIPLTAGKHSGRPSKLWLISVFAKCPWLFPMEPWLHVDLERQEGERLTVRSLIDALSTILNREPPTSHASEMARLVAKTDETYHFNVLTHSPGDPKSCFLASMPNCAAMHLAFYTECECKGDEQEPVVQDNIVFLLGPDAAELPLAVWFAKEADEPLSSTYQTAPTS</sequence>
<accession>A0AAD6NKH3</accession>
<name>A0AAD6NKH3_DREDA</name>
<organism evidence="3 4">
    <name type="scientific">Drechslerella dactyloides</name>
    <name type="common">Nematode-trapping fungus</name>
    <name type="synonym">Arthrobotrys dactyloides</name>
    <dbReference type="NCBI Taxonomy" id="74499"/>
    <lineage>
        <taxon>Eukaryota</taxon>
        <taxon>Fungi</taxon>
        <taxon>Dikarya</taxon>
        <taxon>Ascomycota</taxon>
        <taxon>Pezizomycotina</taxon>
        <taxon>Orbiliomycetes</taxon>
        <taxon>Orbiliales</taxon>
        <taxon>Orbiliaceae</taxon>
        <taxon>Drechslerella</taxon>
    </lineage>
</organism>
<dbReference type="Proteomes" id="UP001221413">
    <property type="component" value="Unassembled WGS sequence"/>
</dbReference>
<dbReference type="EMBL" id="JAQGDS010000004">
    <property type="protein sequence ID" value="KAJ6261487.1"/>
    <property type="molecule type" value="Genomic_DNA"/>
</dbReference>
<keyword evidence="4" id="KW-1185">Reference proteome</keyword>
<reference evidence="3" key="1">
    <citation type="submission" date="2023-01" db="EMBL/GenBank/DDBJ databases">
        <title>The chitinases involved in constricting ring structure development in the nematode-trapping fungus Drechslerella dactyloides.</title>
        <authorList>
            <person name="Wang R."/>
            <person name="Zhang L."/>
            <person name="Tang P."/>
            <person name="Li S."/>
            <person name="Liang L."/>
        </authorList>
    </citation>
    <scope>NUCLEOTIDE SEQUENCE</scope>
    <source>
        <strain evidence="3">YMF1.00031</strain>
    </source>
</reference>
<proteinExistence type="predicted"/>
<feature type="domain" description="F-box" evidence="2">
    <location>
        <begin position="254"/>
        <end position="302"/>
    </location>
</feature>
<gene>
    <name evidence="3" type="ORF">Dda_4157</name>
</gene>
<dbReference type="GO" id="GO:0004842">
    <property type="term" value="F:ubiquitin-protein transferase activity"/>
    <property type="evidence" value="ECO:0007669"/>
    <property type="project" value="TreeGrafter"/>
</dbReference>
<dbReference type="InterPro" id="IPR036047">
    <property type="entry name" value="F-box-like_dom_sf"/>
</dbReference>
<evidence type="ECO:0000256" key="1">
    <source>
        <dbReference type="SAM" id="MobiDB-lite"/>
    </source>
</evidence>
<dbReference type="InterPro" id="IPR001810">
    <property type="entry name" value="F-box_dom"/>
</dbReference>
<dbReference type="Gene3D" id="1.20.1280.50">
    <property type="match status" value="3"/>
</dbReference>
<dbReference type="PANTHER" id="PTHR46301">
    <property type="entry name" value="F-BOX/KELCH-REPEAT PROTEIN"/>
    <property type="match status" value="1"/>
</dbReference>
<dbReference type="AlphaFoldDB" id="A0AAD6NKH3"/>
<feature type="region of interest" description="Disordered" evidence="1">
    <location>
        <begin position="488"/>
        <end position="507"/>
    </location>
</feature>
<dbReference type="GO" id="GO:0031146">
    <property type="term" value="P:SCF-dependent proteasomal ubiquitin-dependent protein catabolic process"/>
    <property type="evidence" value="ECO:0007669"/>
    <property type="project" value="TreeGrafter"/>
</dbReference>
<feature type="domain" description="F-box" evidence="2">
    <location>
        <begin position="650"/>
        <end position="697"/>
    </location>
</feature>
<feature type="compositionally biased region" description="Basic and acidic residues" evidence="1">
    <location>
        <begin position="416"/>
        <end position="437"/>
    </location>
</feature>
<dbReference type="SMART" id="SM00256">
    <property type="entry name" value="FBOX"/>
    <property type="match status" value="3"/>
</dbReference>
<evidence type="ECO:0000313" key="4">
    <source>
        <dbReference type="Proteomes" id="UP001221413"/>
    </source>
</evidence>
<dbReference type="PROSITE" id="PS50181">
    <property type="entry name" value="FBOX"/>
    <property type="match status" value="2"/>
</dbReference>
<evidence type="ECO:0000259" key="2">
    <source>
        <dbReference type="PROSITE" id="PS50181"/>
    </source>
</evidence>
<protein>
    <recommendedName>
        <fullName evidence="2">F-box domain-containing protein</fullName>
    </recommendedName>
</protein>
<evidence type="ECO:0000313" key="3">
    <source>
        <dbReference type="EMBL" id="KAJ6261487.1"/>
    </source>
</evidence>